<sequence length="268" mass="29461">MAAMRVISANVNGIRAAIRRGAADWLRSAQPDVLCLQEVRASDEELHKALAEAGLGDWYVAHTEGNVKGRAGVAVATRDRHLAHRIGIDEAFADAGRWIEVDIEGPGATLTVVSAYVHTGEAETPKQVEKYAFLDAMTARMARASSQGYLMLVTGDLNIAHREADLKNWKGNLKKSGFLPEERAYLDRWFEAGAWVDVHRTLAGEGPGPYTWWSWRGKAFDNDAGWRIDYQLGTAPLAARATTATVGRAATYAERWSDHAPVIVDYDL</sequence>
<name>W9GKN6_9MICO</name>
<proteinExistence type="inferred from homology"/>
<dbReference type="NCBIfam" id="TIGR00195">
    <property type="entry name" value="exoDNase_III"/>
    <property type="match status" value="1"/>
</dbReference>
<dbReference type="SUPFAM" id="SSF56219">
    <property type="entry name" value="DNase I-like"/>
    <property type="match status" value="1"/>
</dbReference>
<organism evidence="9 10">
    <name type="scientific">Intrasporangium chromatireducens Q5-1</name>
    <dbReference type="NCBI Taxonomy" id="584657"/>
    <lineage>
        <taxon>Bacteria</taxon>
        <taxon>Bacillati</taxon>
        <taxon>Actinomycetota</taxon>
        <taxon>Actinomycetes</taxon>
        <taxon>Micrococcales</taxon>
        <taxon>Intrasporangiaceae</taxon>
        <taxon>Intrasporangium</taxon>
    </lineage>
</organism>
<keyword evidence="3" id="KW-0378">Hydrolase</keyword>
<dbReference type="AlphaFoldDB" id="W9GKN6"/>
<dbReference type="GO" id="GO:0006281">
    <property type="term" value="P:DNA repair"/>
    <property type="evidence" value="ECO:0007669"/>
    <property type="project" value="InterPro"/>
</dbReference>
<evidence type="ECO:0000256" key="4">
    <source>
        <dbReference type="ARBA" id="ARBA00022842"/>
    </source>
</evidence>
<feature type="binding site" evidence="6">
    <location>
        <position position="38"/>
    </location>
    <ligand>
        <name>Mg(2+)</name>
        <dbReference type="ChEBI" id="CHEBI:18420"/>
        <label>1</label>
    </ligand>
</feature>
<dbReference type="GO" id="GO:0008311">
    <property type="term" value="F:double-stranded DNA 3'-5' DNA exonuclease activity"/>
    <property type="evidence" value="ECO:0007669"/>
    <property type="project" value="InterPro"/>
</dbReference>
<keyword evidence="4 6" id="KW-0460">Magnesium</keyword>
<protein>
    <submittedName>
        <fullName evidence="9">Exodeoxyribonuclease III</fullName>
    </submittedName>
</protein>
<evidence type="ECO:0000256" key="3">
    <source>
        <dbReference type="ARBA" id="ARBA00022801"/>
    </source>
</evidence>
<dbReference type="GO" id="GO:0046872">
    <property type="term" value="F:metal ion binding"/>
    <property type="evidence" value="ECO:0007669"/>
    <property type="project" value="UniProtKB-KW"/>
</dbReference>
<evidence type="ECO:0000313" key="9">
    <source>
        <dbReference type="EMBL" id="EWT05388.1"/>
    </source>
</evidence>
<dbReference type="CDD" id="cd10281">
    <property type="entry name" value="Nape_like_AP-endo"/>
    <property type="match status" value="1"/>
</dbReference>
<dbReference type="EMBL" id="AWQS01000117">
    <property type="protein sequence ID" value="EWT05388.1"/>
    <property type="molecule type" value="Genomic_DNA"/>
</dbReference>
<feature type="active site" description="Proton acceptor" evidence="5">
    <location>
        <position position="259"/>
    </location>
</feature>
<feature type="active site" evidence="5">
    <location>
        <position position="116"/>
    </location>
</feature>
<feature type="binding site" evidence="6">
    <location>
        <position position="258"/>
    </location>
    <ligand>
        <name>Mg(2+)</name>
        <dbReference type="ChEBI" id="CHEBI:18420"/>
        <label>1</label>
    </ligand>
</feature>
<dbReference type="PATRIC" id="fig|584657.3.peg.2714"/>
<feature type="site" description="Transition state stabilizer" evidence="7">
    <location>
        <position position="158"/>
    </location>
</feature>
<dbReference type="InterPro" id="IPR037493">
    <property type="entry name" value="ExoIII-like"/>
</dbReference>
<keyword evidence="2 6" id="KW-0479">Metal-binding</keyword>
<evidence type="ECO:0000256" key="1">
    <source>
        <dbReference type="ARBA" id="ARBA00007092"/>
    </source>
</evidence>
<accession>W9GKN6</accession>
<feature type="domain" description="Endonuclease/exonuclease/phosphatase" evidence="8">
    <location>
        <begin position="8"/>
        <end position="259"/>
    </location>
</feature>
<feature type="site" description="Important for catalytic activity" evidence="7">
    <location>
        <position position="229"/>
    </location>
</feature>
<dbReference type="Pfam" id="PF03372">
    <property type="entry name" value="Exo_endo_phos"/>
    <property type="match status" value="1"/>
</dbReference>
<reference evidence="10" key="1">
    <citation type="submission" date="2013-08" db="EMBL/GenBank/DDBJ databases">
        <title>Intrasporangium oryzae NRRL B-24470.</title>
        <authorList>
            <person name="Liu H."/>
            <person name="Wang G."/>
        </authorList>
    </citation>
    <scope>NUCLEOTIDE SEQUENCE [LARGE SCALE GENOMIC DNA]</scope>
    <source>
        <strain evidence="10">Q5-1</strain>
    </source>
</reference>
<keyword evidence="6" id="KW-0464">Manganese</keyword>
<keyword evidence="10" id="KW-1185">Reference proteome</keyword>
<dbReference type="Gene3D" id="3.60.10.10">
    <property type="entry name" value="Endonuclease/exonuclease/phosphatase"/>
    <property type="match status" value="1"/>
</dbReference>
<dbReference type="NCBIfam" id="TIGR00633">
    <property type="entry name" value="xth"/>
    <property type="match status" value="1"/>
</dbReference>
<evidence type="ECO:0000256" key="2">
    <source>
        <dbReference type="ARBA" id="ARBA00022723"/>
    </source>
</evidence>
<feature type="binding site" evidence="6">
    <location>
        <position position="158"/>
    </location>
    <ligand>
        <name>Mg(2+)</name>
        <dbReference type="ChEBI" id="CHEBI:18420"/>
        <label>1</label>
    </ligand>
</feature>
<evidence type="ECO:0000256" key="6">
    <source>
        <dbReference type="PIRSR" id="PIRSR604808-2"/>
    </source>
</evidence>
<dbReference type="PANTHER" id="PTHR43250">
    <property type="entry name" value="EXODEOXYRIBONUCLEASE III"/>
    <property type="match status" value="1"/>
</dbReference>
<dbReference type="InterPro" id="IPR005135">
    <property type="entry name" value="Endo/exonuclease/phosphatase"/>
</dbReference>
<feature type="active site" description="Proton donor/acceptor" evidence="5">
    <location>
        <position position="156"/>
    </location>
</feature>
<dbReference type="Proteomes" id="UP000019494">
    <property type="component" value="Unassembled WGS sequence"/>
</dbReference>
<evidence type="ECO:0000313" key="10">
    <source>
        <dbReference type="Proteomes" id="UP000019494"/>
    </source>
</evidence>
<dbReference type="InterPro" id="IPR036691">
    <property type="entry name" value="Endo/exonu/phosph_ase_sf"/>
</dbReference>
<dbReference type="PANTHER" id="PTHR43250:SF2">
    <property type="entry name" value="EXODEOXYRIBONUCLEASE III"/>
    <property type="match status" value="1"/>
</dbReference>
<evidence type="ECO:0000256" key="5">
    <source>
        <dbReference type="PIRSR" id="PIRSR604808-1"/>
    </source>
</evidence>
<gene>
    <name evidence="9" type="ORF">N864_04990</name>
</gene>
<evidence type="ECO:0000259" key="8">
    <source>
        <dbReference type="Pfam" id="PF03372"/>
    </source>
</evidence>
<comment type="cofactor">
    <cofactor evidence="6">
        <name>Mg(2+)</name>
        <dbReference type="ChEBI" id="CHEBI:18420"/>
    </cofactor>
    <cofactor evidence="6">
        <name>Mn(2+)</name>
        <dbReference type="ChEBI" id="CHEBI:29035"/>
    </cofactor>
    <text evidence="6">Probably binds two magnesium or manganese ions per subunit.</text>
</comment>
<feature type="site" description="Interaction with DNA substrate" evidence="7">
    <location>
        <position position="259"/>
    </location>
</feature>
<feature type="binding site" evidence="6">
    <location>
        <position position="10"/>
    </location>
    <ligand>
        <name>Mg(2+)</name>
        <dbReference type="ChEBI" id="CHEBI:18420"/>
        <label>1</label>
    </ligand>
</feature>
<dbReference type="PROSITE" id="PS51435">
    <property type="entry name" value="AP_NUCLEASE_F1_4"/>
    <property type="match status" value="1"/>
</dbReference>
<evidence type="ECO:0000256" key="7">
    <source>
        <dbReference type="PIRSR" id="PIRSR604808-3"/>
    </source>
</evidence>
<feature type="binding site" evidence="6">
    <location>
        <position position="156"/>
    </location>
    <ligand>
        <name>Mg(2+)</name>
        <dbReference type="ChEBI" id="CHEBI:18420"/>
        <label>1</label>
    </ligand>
</feature>
<comment type="caution">
    <text evidence="9">The sequence shown here is derived from an EMBL/GenBank/DDBJ whole genome shotgun (WGS) entry which is preliminary data.</text>
</comment>
<feature type="binding site" evidence="6">
    <location>
        <position position="259"/>
    </location>
    <ligand>
        <name>Mg(2+)</name>
        <dbReference type="ChEBI" id="CHEBI:18420"/>
        <label>1</label>
    </ligand>
</feature>
<dbReference type="InterPro" id="IPR004808">
    <property type="entry name" value="AP_endonuc_1"/>
</dbReference>
<comment type="similarity">
    <text evidence="1">Belongs to the DNA repair enzymes AP/ExoA family.</text>
</comment>